<comment type="subcellular location">
    <subcellularLocation>
        <location evidence="1">Cytoplasm</location>
    </subcellularLocation>
</comment>
<evidence type="ECO:0000313" key="6">
    <source>
        <dbReference type="EMBL" id="MBD1379433.1"/>
    </source>
</evidence>
<dbReference type="NCBIfam" id="TIGR03130">
    <property type="entry name" value="malonate_delta"/>
    <property type="match status" value="1"/>
</dbReference>
<dbReference type="AlphaFoldDB" id="A0A926NG70"/>
<evidence type="ECO:0000313" key="7">
    <source>
        <dbReference type="Proteomes" id="UP000626844"/>
    </source>
</evidence>
<keyword evidence="7" id="KW-1185">Reference proteome</keyword>
<comment type="PTM">
    <text evidence="5">Covalently binds the prosthetic group of malonate decarboxylase.</text>
</comment>
<evidence type="ECO:0000256" key="2">
    <source>
        <dbReference type="ARBA" id="ARBA00022490"/>
    </source>
</evidence>
<gene>
    <name evidence="6" type="ORF">IC621_04245</name>
</gene>
<dbReference type="Proteomes" id="UP000626844">
    <property type="component" value="Unassembled WGS sequence"/>
</dbReference>
<evidence type="ECO:0000256" key="1">
    <source>
        <dbReference type="ARBA" id="ARBA00004496"/>
    </source>
</evidence>
<evidence type="ECO:0000256" key="5">
    <source>
        <dbReference type="PIRSR" id="PIRSR609662-50"/>
    </source>
</evidence>
<reference evidence="6" key="1">
    <citation type="submission" date="2020-09" db="EMBL/GenBank/DDBJ databases">
        <title>A novel bacterium of genus Bacillus, isolated from South China Sea.</title>
        <authorList>
            <person name="Huang H."/>
            <person name="Mo K."/>
            <person name="Hu Y."/>
        </authorList>
    </citation>
    <scope>NUCLEOTIDE SEQUENCE</scope>
    <source>
        <strain evidence="6">IB182487</strain>
    </source>
</reference>
<keyword evidence="2" id="KW-0963">Cytoplasm</keyword>
<feature type="modified residue" description="O-(phosphoribosyl dephospho-coenzyme A)serine" evidence="5">
    <location>
        <position position="25"/>
    </location>
</feature>
<organism evidence="6 7">
    <name type="scientific">Metabacillus arenae</name>
    <dbReference type="NCBI Taxonomy" id="2771434"/>
    <lineage>
        <taxon>Bacteria</taxon>
        <taxon>Bacillati</taxon>
        <taxon>Bacillota</taxon>
        <taxon>Bacilli</taxon>
        <taxon>Bacillales</taxon>
        <taxon>Bacillaceae</taxon>
        <taxon>Metabacillus</taxon>
    </lineage>
</organism>
<dbReference type="RefSeq" id="WP_191156046.1">
    <property type="nucleotide sequence ID" value="NZ_JACXAI010000003.1"/>
</dbReference>
<protein>
    <recommendedName>
        <fullName evidence="4">Malonate decarboxylase acyl carrier protein</fullName>
    </recommendedName>
</protein>
<dbReference type="InterPro" id="IPR023439">
    <property type="entry name" value="Mal_deCO2ase/Cit_lyase_ACP"/>
</dbReference>
<dbReference type="NCBIfam" id="NF002293">
    <property type="entry name" value="PRK01220.1"/>
    <property type="match status" value="1"/>
</dbReference>
<evidence type="ECO:0000256" key="4">
    <source>
        <dbReference type="NCBIfam" id="TIGR03130"/>
    </source>
</evidence>
<proteinExistence type="inferred from homology"/>
<comment type="caution">
    <text evidence="6">The sequence shown here is derived from an EMBL/GenBank/DDBJ whole genome shotgun (WGS) entry which is preliminary data.</text>
</comment>
<accession>A0A926NG70</accession>
<dbReference type="HAMAP" id="MF_00710">
    <property type="entry name" value="Malonate_deCO2ase_dsu"/>
    <property type="match status" value="1"/>
</dbReference>
<dbReference type="Pfam" id="PF06857">
    <property type="entry name" value="ACP"/>
    <property type="match status" value="1"/>
</dbReference>
<name>A0A926NG70_9BACI</name>
<dbReference type="InterPro" id="IPR009662">
    <property type="entry name" value="Malonate_deCO2ase_dsu"/>
</dbReference>
<keyword evidence="3 5" id="KW-0597">Phosphoprotein</keyword>
<sequence length="103" mass="11435">MEKITYSFPATKKIDRFAHVGVVGSGDLEVIMRPSSHSQTDITVRTGVSGYKNTWEAVIHRFFTMHDIAATVKINDFGATPGVVKLRLEQALEVSCHDENNKS</sequence>
<dbReference type="GO" id="GO:0005737">
    <property type="term" value="C:cytoplasm"/>
    <property type="evidence" value="ECO:0007669"/>
    <property type="project" value="UniProtKB-SubCell"/>
</dbReference>
<dbReference type="EMBL" id="JACXAI010000003">
    <property type="protein sequence ID" value="MBD1379433.1"/>
    <property type="molecule type" value="Genomic_DNA"/>
</dbReference>
<evidence type="ECO:0000256" key="3">
    <source>
        <dbReference type="ARBA" id="ARBA00022553"/>
    </source>
</evidence>